<evidence type="ECO:0000313" key="2">
    <source>
        <dbReference type="Proteomes" id="UP000887159"/>
    </source>
</evidence>
<reference evidence="1" key="1">
    <citation type="submission" date="2020-08" db="EMBL/GenBank/DDBJ databases">
        <title>Multicomponent nature underlies the extraordinary mechanical properties of spider dragline silk.</title>
        <authorList>
            <person name="Kono N."/>
            <person name="Nakamura H."/>
            <person name="Mori M."/>
            <person name="Yoshida Y."/>
            <person name="Ohtoshi R."/>
            <person name="Malay A.D."/>
            <person name="Moran D.A.P."/>
            <person name="Tomita M."/>
            <person name="Numata K."/>
            <person name="Arakawa K."/>
        </authorList>
    </citation>
    <scope>NUCLEOTIDE SEQUENCE</scope>
</reference>
<dbReference type="EMBL" id="BMAU01021358">
    <property type="protein sequence ID" value="GFY21575.1"/>
    <property type="molecule type" value="Genomic_DNA"/>
</dbReference>
<keyword evidence="2" id="KW-1185">Reference proteome</keyword>
<protein>
    <submittedName>
        <fullName evidence="1">Uncharacterized protein</fullName>
    </submittedName>
</protein>
<name>A0A8X6VT88_TRICX</name>
<gene>
    <name evidence="1" type="ORF">TNCV_1167201</name>
</gene>
<organism evidence="1 2">
    <name type="scientific">Trichonephila clavipes</name>
    <name type="common">Golden silk orbweaver</name>
    <name type="synonym">Nephila clavipes</name>
    <dbReference type="NCBI Taxonomy" id="2585209"/>
    <lineage>
        <taxon>Eukaryota</taxon>
        <taxon>Metazoa</taxon>
        <taxon>Ecdysozoa</taxon>
        <taxon>Arthropoda</taxon>
        <taxon>Chelicerata</taxon>
        <taxon>Arachnida</taxon>
        <taxon>Araneae</taxon>
        <taxon>Araneomorphae</taxon>
        <taxon>Entelegynae</taxon>
        <taxon>Araneoidea</taxon>
        <taxon>Nephilidae</taxon>
        <taxon>Trichonephila</taxon>
    </lineage>
</organism>
<evidence type="ECO:0000313" key="1">
    <source>
        <dbReference type="EMBL" id="GFY21575.1"/>
    </source>
</evidence>
<dbReference type="AlphaFoldDB" id="A0A8X6VT88"/>
<dbReference type="Proteomes" id="UP000887159">
    <property type="component" value="Unassembled WGS sequence"/>
</dbReference>
<comment type="caution">
    <text evidence="1">The sequence shown here is derived from an EMBL/GenBank/DDBJ whole genome shotgun (WGS) entry which is preliminary data.</text>
</comment>
<accession>A0A8X6VT88</accession>
<proteinExistence type="predicted"/>
<sequence length="80" mass="9386">MSMCILQNDEFGFVRPRLRVRSRPMDFHDTENRQRPCHMIIRHVKDPLSALGKIKFQEQVRIVRCLPLGTKLSLNITCGH</sequence>